<reference evidence="2 3" key="1">
    <citation type="submission" date="2019-10" db="EMBL/GenBank/DDBJ databases">
        <title>Comparative genomic analysis of Providencia.</title>
        <authorList>
            <person name="Yuan C."/>
            <person name="Wei Y."/>
            <person name="Yin Z."/>
        </authorList>
    </citation>
    <scope>NUCLEOTIDE SEQUENCE [LARGE SCALE GENOMIC DNA]</scope>
    <source>
        <strain evidence="3">wls1934</strain>
    </source>
</reference>
<dbReference type="EMBL" id="WLUB01000006">
    <property type="protein sequence ID" value="MTC33414.1"/>
    <property type="molecule type" value="Genomic_DNA"/>
</dbReference>
<feature type="region of interest" description="Disordered" evidence="1">
    <location>
        <begin position="88"/>
        <end position="109"/>
    </location>
</feature>
<dbReference type="Proteomes" id="UP000449944">
    <property type="component" value="Unassembled WGS sequence"/>
</dbReference>
<evidence type="ECO:0008006" key="4">
    <source>
        <dbReference type="Google" id="ProtNLM"/>
    </source>
</evidence>
<dbReference type="InterPro" id="IPR038146">
    <property type="entry name" value="933W_put_Xis_sf"/>
</dbReference>
<name>A0AAW9V6Z2_9GAMM</name>
<protein>
    <recommendedName>
        <fullName evidence="4">Excisionase</fullName>
    </recommendedName>
</protein>
<sequence>MSFNSMGELEDSDQNMKQFIVVAPNEWVTEKLLSACTGYSIRKIRSFREKSWRQGKEWLFVATDGTPKDNSGIAYNLPNINKWIAMQNKSQPRYERKKTPSPFFPATGS</sequence>
<dbReference type="Gene3D" id="1.10.1660.60">
    <property type="entry name" value="Putative excisionased domain DUF1233"/>
    <property type="match status" value="1"/>
</dbReference>
<organism evidence="2 3">
    <name type="scientific">Providencia alcalifaciens</name>
    <dbReference type="NCBI Taxonomy" id="126385"/>
    <lineage>
        <taxon>Bacteria</taxon>
        <taxon>Pseudomonadati</taxon>
        <taxon>Pseudomonadota</taxon>
        <taxon>Gammaproteobacteria</taxon>
        <taxon>Enterobacterales</taxon>
        <taxon>Morganellaceae</taxon>
        <taxon>Providencia</taxon>
    </lineage>
</organism>
<gene>
    <name evidence="2" type="ORF">GKR67_02070</name>
</gene>
<accession>A0AAW9V6Z2</accession>
<comment type="caution">
    <text evidence="2">The sequence shown here is derived from an EMBL/GenBank/DDBJ whole genome shotgun (WGS) entry which is preliminary data.</text>
</comment>
<dbReference type="AlphaFoldDB" id="A0AAW9V6Z2"/>
<proteinExistence type="predicted"/>
<dbReference type="Pfam" id="PF06806">
    <property type="entry name" value="DUF1233"/>
    <property type="match status" value="1"/>
</dbReference>
<evidence type="ECO:0000256" key="1">
    <source>
        <dbReference type="SAM" id="MobiDB-lite"/>
    </source>
</evidence>
<evidence type="ECO:0000313" key="2">
    <source>
        <dbReference type="EMBL" id="MTC33414.1"/>
    </source>
</evidence>
<evidence type="ECO:0000313" key="3">
    <source>
        <dbReference type="Proteomes" id="UP000449944"/>
    </source>
</evidence>
<dbReference type="InterPro" id="IPR009634">
    <property type="entry name" value="Put_exci"/>
</dbReference>